<reference evidence="2 3" key="1">
    <citation type="submission" date="2011-08" db="EMBL/GenBank/DDBJ databases">
        <title>The Genome Sequence of Johnsonella ignava ATCC 51276.</title>
        <authorList>
            <consortium name="The Broad Institute Genome Sequencing Platform"/>
            <person name="Earl A."/>
            <person name="Ward D."/>
            <person name="Feldgarden M."/>
            <person name="Gevers D."/>
            <person name="Izard J."/>
            <person name="Blanton J.M."/>
            <person name="Baranova O.V."/>
            <person name="Dewhirst F.E."/>
            <person name="Young S.K."/>
            <person name="Zeng Q."/>
            <person name="Gargeya S."/>
            <person name="Fitzgerald M."/>
            <person name="Haas B."/>
            <person name="Abouelleil A."/>
            <person name="Alvarado L."/>
            <person name="Arachchi H.M."/>
            <person name="Berlin A."/>
            <person name="Brown A."/>
            <person name="Chapman S.B."/>
            <person name="Chen Z."/>
            <person name="Dunbar C."/>
            <person name="Freedman E."/>
            <person name="Gearin G."/>
            <person name="Gellesch M."/>
            <person name="Goldberg J."/>
            <person name="Griggs A."/>
            <person name="Gujja S."/>
            <person name="Heiman D."/>
            <person name="Howarth C."/>
            <person name="Larson L."/>
            <person name="Lui A."/>
            <person name="MacDonald P.J.P."/>
            <person name="Montmayeur A."/>
            <person name="Murphy C."/>
            <person name="Neiman D."/>
            <person name="Pearson M."/>
            <person name="Priest M."/>
            <person name="Roberts A."/>
            <person name="Saif S."/>
            <person name="Shea T."/>
            <person name="Shenoy N."/>
            <person name="Sisk P."/>
            <person name="Stolte C."/>
            <person name="Sykes S."/>
            <person name="Wortman J."/>
            <person name="Nusbaum C."/>
            <person name="Birren B."/>
        </authorList>
    </citation>
    <scope>NUCLEOTIDE SEQUENCE [LARGE SCALE GENOMIC DNA]</scope>
    <source>
        <strain evidence="2 3">ATCC 51276</strain>
    </source>
</reference>
<keyword evidence="1" id="KW-1133">Transmembrane helix</keyword>
<name>G5GK03_9FIRM</name>
<evidence type="ECO:0000256" key="1">
    <source>
        <dbReference type="SAM" id="Phobius"/>
    </source>
</evidence>
<keyword evidence="1" id="KW-0812">Transmembrane</keyword>
<dbReference type="eggNOG" id="ENOG502ZGEU">
    <property type="taxonomic scope" value="Bacteria"/>
</dbReference>
<comment type="caution">
    <text evidence="2">The sequence shown here is derived from an EMBL/GenBank/DDBJ whole genome shotgun (WGS) entry which is preliminary data.</text>
</comment>
<feature type="transmembrane region" description="Helical" evidence="1">
    <location>
        <begin position="45"/>
        <end position="66"/>
    </location>
</feature>
<sequence length="165" mass="19352">MRLLKNRIKNELTKLWTGELVAVISFWVCFFIIKDRLLNTKMLISILYPLTILSLILIQGSIYWLILLKRLSSPQFAGTYTRKIYSILKIIDLVLLCFGVPIIIVNYFNATVMMFAIFILAFAVIEWINYYKVRLSYSYNPLVLLRRIKNGQLSKSRLAKEIHNL</sequence>
<dbReference type="Proteomes" id="UP000003011">
    <property type="component" value="Unassembled WGS sequence"/>
</dbReference>
<feature type="transmembrane region" description="Helical" evidence="1">
    <location>
        <begin position="12"/>
        <end position="33"/>
    </location>
</feature>
<dbReference type="OrthoDB" id="4826010at2"/>
<feature type="transmembrane region" description="Helical" evidence="1">
    <location>
        <begin position="87"/>
        <end position="108"/>
    </location>
</feature>
<dbReference type="HOGENOM" id="CLU_134380_0_0_9"/>
<feature type="transmembrane region" description="Helical" evidence="1">
    <location>
        <begin position="114"/>
        <end position="131"/>
    </location>
</feature>
<evidence type="ECO:0000313" key="3">
    <source>
        <dbReference type="Proteomes" id="UP000003011"/>
    </source>
</evidence>
<organism evidence="2 3">
    <name type="scientific">Johnsonella ignava ATCC 51276</name>
    <dbReference type="NCBI Taxonomy" id="679200"/>
    <lineage>
        <taxon>Bacteria</taxon>
        <taxon>Bacillati</taxon>
        <taxon>Bacillota</taxon>
        <taxon>Clostridia</taxon>
        <taxon>Lachnospirales</taxon>
        <taxon>Lachnospiraceae</taxon>
        <taxon>Johnsonella</taxon>
    </lineage>
</organism>
<keyword evidence="1" id="KW-0472">Membrane</keyword>
<proteinExistence type="predicted"/>
<dbReference type="EMBL" id="ACZL01000032">
    <property type="protein sequence ID" value="EHI54881.1"/>
    <property type="molecule type" value="Genomic_DNA"/>
</dbReference>
<gene>
    <name evidence="2" type="ORF">HMPREF9333_01893</name>
</gene>
<dbReference type="AlphaFoldDB" id="G5GK03"/>
<protein>
    <submittedName>
        <fullName evidence="2">Uncharacterized protein</fullName>
    </submittedName>
</protein>
<dbReference type="RefSeq" id="WP_005541699.1">
    <property type="nucleotide sequence ID" value="NZ_JH378837.1"/>
</dbReference>
<keyword evidence="3" id="KW-1185">Reference proteome</keyword>
<evidence type="ECO:0000313" key="2">
    <source>
        <dbReference type="EMBL" id="EHI54881.1"/>
    </source>
</evidence>
<accession>G5GK03</accession>